<proteinExistence type="inferred from homology"/>
<evidence type="ECO:0000256" key="2">
    <source>
        <dbReference type="ARBA" id="ARBA00007759"/>
    </source>
</evidence>
<keyword evidence="5 8" id="KW-1133">Transmembrane helix</keyword>
<evidence type="ECO:0000259" key="9">
    <source>
        <dbReference type="Pfam" id="PF11203"/>
    </source>
</evidence>
<dbReference type="NCBIfam" id="TIGR03923">
    <property type="entry name" value="T7SS_EccE"/>
    <property type="match status" value="1"/>
</dbReference>
<reference evidence="11" key="1">
    <citation type="submission" date="2023-07" db="EMBL/GenBank/DDBJ databases">
        <authorList>
            <person name="Deng Y."/>
            <person name="Zhang Y.-Q."/>
        </authorList>
    </citation>
    <scope>NUCLEOTIDE SEQUENCE [LARGE SCALE GENOMIC DNA]</scope>
    <source>
        <strain evidence="11">CPCC 205710</strain>
    </source>
</reference>
<evidence type="ECO:0000256" key="1">
    <source>
        <dbReference type="ARBA" id="ARBA00004236"/>
    </source>
</evidence>
<keyword evidence="11" id="KW-1185">Reference proteome</keyword>
<keyword evidence="6 8" id="KW-0472">Membrane</keyword>
<evidence type="ECO:0000256" key="4">
    <source>
        <dbReference type="ARBA" id="ARBA00022692"/>
    </source>
</evidence>
<dbReference type="EMBL" id="JAODWD010000003">
    <property type="protein sequence ID" value="MCT7659685.1"/>
    <property type="molecule type" value="Genomic_DNA"/>
</dbReference>
<dbReference type="InterPro" id="IPR050051">
    <property type="entry name" value="EccE_dom"/>
</dbReference>
<evidence type="ECO:0000256" key="3">
    <source>
        <dbReference type="ARBA" id="ARBA00022475"/>
    </source>
</evidence>
<evidence type="ECO:0000313" key="10">
    <source>
        <dbReference type="EMBL" id="MCT7659685.1"/>
    </source>
</evidence>
<evidence type="ECO:0000256" key="5">
    <source>
        <dbReference type="ARBA" id="ARBA00022989"/>
    </source>
</evidence>
<feature type="transmembrane region" description="Helical" evidence="8">
    <location>
        <begin position="33"/>
        <end position="56"/>
    </location>
</feature>
<accession>A0ABT2MEZ4</accession>
<comment type="similarity">
    <text evidence="2">Belongs to the EccE family.</text>
</comment>
<dbReference type="InterPro" id="IPR021368">
    <property type="entry name" value="T7SS_EccE"/>
</dbReference>
<gene>
    <name evidence="10" type="primary">eccE</name>
    <name evidence="10" type="ORF">N4S67_14775</name>
</gene>
<keyword evidence="4 8" id="KW-0812">Transmembrane</keyword>
<sequence>MPTSPDARRRPSEAVRRATSAPPQLSTVGAERFIPIADLLALEILVAVGILVAVYLGERGWQGGAVGLALALLVVTPVRGTTLARLAALRWEFLRDRRRRAGAPPQPDPFDITASDGEQIGFRWDGRTLLSLINIDANPQAMTVMEPGMTVSGETVPIRSLTDSLRQFDITLDSIDIISHGARSYGHTDIAAVYDAVLGPLPAIAHRSVWIAVRFDPSRCAQAVRRRGGGREGILRTATTATRRVANRLTESGLRPQILTASGIAAATNQLSDGVSLTTVEETWETCREGQFRLCSFAVEPDLLTTAGLGLLWTVPSYSTTLCLSLRDDADHGVVKIRGLARFDSDVAVPVDLEGLKHLRGLQFSALASTLPVSPPSRPVGHWSYERRDAALRDFAVPASGCGQVVGADEQGRAVALPLFGPHITRVEICGTLHLAQQAVLRSLALGARVLVHSRRPGMWRDMVEVVGRHDLLWVTDFNRRAIQAGSDRNYAVEVFDGVAEEPVRAGVTTVVVMPPDTPATPEADVALELISLDHDTVKVSTKAGSAVVTMVATDDEMRYLKASADSID</sequence>
<organism evidence="10 11">
    <name type="scientific">Mycobacterium deserti</name>
    <dbReference type="NCBI Taxonomy" id="2978347"/>
    <lineage>
        <taxon>Bacteria</taxon>
        <taxon>Bacillati</taxon>
        <taxon>Actinomycetota</taxon>
        <taxon>Actinomycetes</taxon>
        <taxon>Mycobacteriales</taxon>
        <taxon>Mycobacteriaceae</taxon>
        <taxon>Mycobacterium</taxon>
    </lineage>
</organism>
<dbReference type="Proteomes" id="UP001206639">
    <property type="component" value="Unassembled WGS sequence"/>
</dbReference>
<evidence type="ECO:0000256" key="7">
    <source>
        <dbReference type="SAM" id="MobiDB-lite"/>
    </source>
</evidence>
<name>A0ABT2MEZ4_9MYCO</name>
<keyword evidence="3" id="KW-1003">Cell membrane</keyword>
<evidence type="ECO:0000313" key="11">
    <source>
        <dbReference type="Proteomes" id="UP001206639"/>
    </source>
</evidence>
<dbReference type="RefSeq" id="WP_260993715.1">
    <property type="nucleotide sequence ID" value="NZ_JAODWD010000003.1"/>
</dbReference>
<feature type="transmembrane region" description="Helical" evidence="8">
    <location>
        <begin position="68"/>
        <end position="89"/>
    </location>
</feature>
<protein>
    <submittedName>
        <fullName evidence="10">Type VII secretion protein EccE</fullName>
    </submittedName>
</protein>
<dbReference type="Pfam" id="PF11203">
    <property type="entry name" value="EccE"/>
    <property type="match status" value="1"/>
</dbReference>
<comment type="caution">
    <text evidence="10">The sequence shown here is derived from an EMBL/GenBank/DDBJ whole genome shotgun (WGS) entry which is preliminary data.</text>
</comment>
<feature type="region of interest" description="Disordered" evidence="7">
    <location>
        <begin position="1"/>
        <end position="23"/>
    </location>
</feature>
<evidence type="ECO:0000256" key="6">
    <source>
        <dbReference type="ARBA" id="ARBA00023136"/>
    </source>
</evidence>
<feature type="domain" description="Type VII secretion system protein EccE" evidence="9">
    <location>
        <begin position="203"/>
        <end position="299"/>
    </location>
</feature>
<evidence type="ECO:0000256" key="8">
    <source>
        <dbReference type="SAM" id="Phobius"/>
    </source>
</evidence>
<feature type="compositionally biased region" description="Basic and acidic residues" evidence="7">
    <location>
        <begin position="1"/>
        <end position="16"/>
    </location>
</feature>
<comment type="subcellular location">
    <subcellularLocation>
        <location evidence="1">Cell membrane</location>
    </subcellularLocation>
</comment>